<dbReference type="PANTHER" id="PTHR12174:SF103">
    <property type="entry name" value="INTRAMEMBRANE PROTEASE (IMPAS) FAMILY"/>
    <property type="match status" value="1"/>
</dbReference>
<keyword evidence="5 8" id="KW-1133">Transmembrane helix</keyword>
<dbReference type="InterPro" id="IPR006639">
    <property type="entry name" value="Preselin/SPP"/>
</dbReference>
<dbReference type="Proteomes" id="UP001648503">
    <property type="component" value="Unassembled WGS sequence"/>
</dbReference>
<feature type="transmembrane region" description="Helical" evidence="8">
    <location>
        <begin position="654"/>
        <end position="676"/>
    </location>
</feature>
<accession>A0ABQ8FGI8</accession>
<feature type="transmembrane region" description="Helical" evidence="8">
    <location>
        <begin position="358"/>
        <end position="380"/>
    </location>
</feature>
<evidence type="ECO:0000256" key="5">
    <source>
        <dbReference type="ARBA" id="ARBA00022989"/>
    </source>
</evidence>
<evidence type="ECO:0000256" key="1">
    <source>
        <dbReference type="ARBA" id="ARBA00004127"/>
    </source>
</evidence>
<feature type="signal peptide" evidence="9">
    <location>
        <begin position="1"/>
        <end position="26"/>
    </location>
</feature>
<evidence type="ECO:0000256" key="6">
    <source>
        <dbReference type="ARBA" id="ARBA00023136"/>
    </source>
</evidence>
<evidence type="ECO:0000256" key="8">
    <source>
        <dbReference type="SAM" id="Phobius"/>
    </source>
</evidence>
<name>A0ABQ8FGI8_9FUNG</name>
<feature type="region of interest" description="Disordered" evidence="7">
    <location>
        <begin position="559"/>
        <end position="579"/>
    </location>
</feature>
<evidence type="ECO:0000313" key="10">
    <source>
        <dbReference type="EMBL" id="KAH6596467.1"/>
    </source>
</evidence>
<reference evidence="10 11" key="1">
    <citation type="submission" date="2021-02" db="EMBL/GenBank/DDBJ databases">
        <title>Variation within the Batrachochytrium salamandrivorans European outbreak.</title>
        <authorList>
            <person name="Kelly M."/>
            <person name="Pasmans F."/>
            <person name="Shea T.P."/>
            <person name="Munoz J.F."/>
            <person name="Carranza S."/>
            <person name="Cuomo C.A."/>
            <person name="Martel A."/>
        </authorList>
    </citation>
    <scope>NUCLEOTIDE SEQUENCE [LARGE SCALE GENOMIC DNA]</scope>
    <source>
        <strain evidence="10 11">AMFP18/2</strain>
    </source>
</reference>
<gene>
    <name evidence="10" type="ORF">BASA50_005172</name>
</gene>
<keyword evidence="6 8" id="KW-0472">Membrane</keyword>
<comment type="caution">
    <text evidence="10">The sequence shown here is derived from an EMBL/GenBank/DDBJ whole genome shotgun (WGS) entry which is preliminary data.</text>
</comment>
<evidence type="ECO:0000256" key="2">
    <source>
        <dbReference type="ARBA" id="ARBA00006859"/>
    </source>
</evidence>
<feature type="transmembrane region" description="Helical" evidence="8">
    <location>
        <begin position="414"/>
        <end position="435"/>
    </location>
</feature>
<evidence type="ECO:0000313" key="11">
    <source>
        <dbReference type="Proteomes" id="UP001648503"/>
    </source>
</evidence>
<comment type="subcellular location">
    <subcellularLocation>
        <location evidence="1">Endomembrane system</location>
        <topology evidence="1">Multi-pass membrane protein</topology>
    </subcellularLocation>
</comment>
<keyword evidence="11" id="KW-1185">Reference proteome</keyword>
<dbReference type="Pfam" id="PF04258">
    <property type="entry name" value="Peptidase_A22B"/>
    <property type="match status" value="1"/>
</dbReference>
<dbReference type="EMBL" id="JAFCIX010000227">
    <property type="protein sequence ID" value="KAH6596467.1"/>
    <property type="molecule type" value="Genomic_DNA"/>
</dbReference>
<keyword evidence="9" id="KW-0732">Signal</keyword>
<keyword evidence="4" id="KW-0378">Hydrolase</keyword>
<feature type="transmembrane region" description="Helical" evidence="8">
    <location>
        <begin position="283"/>
        <end position="303"/>
    </location>
</feature>
<comment type="similarity">
    <text evidence="2">Belongs to the peptidase A22B family.</text>
</comment>
<feature type="transmembrane region" description="Helical" evidence="8">
    <location>
        <begin position="441"/>
        <end position="461"/>
    </location>
</feature>
<protein>
    <recommendedName>
        <fullName evidence="12">Signal peptide peptidase</fullName>
    </recommendedName>
</protein>
<feature type="transmembrane region" description="Helical" evidence="8">
    <location>
        <begin position="335"/>
        <end position="352"/>
    </location>
</feature>
<evidence type="ECO:0000256" key="9">
    <source>
        <dbReference type="SAM" id="SignalP"/>
    </source>
</evidence>
<feature type="transmembrane region" description="Helical" evidence="8">
    <location>
        <begin position="468"/>
        <end position="485"/>
    </location>
</feature>
<dbReference type="InterPro" id="IPR007369">
    <property type="entry name" value="Peptidase_A22B_SPP"/>
</dbReference>
<proteinExistence type="inferred from homology"/>
<sequence>MARQPSALTLLVRLLAASILCVIVQAQLPSAIPALSDSGTGGMSATVETKAAANSSNSSNASSNITQSVVLVIHPSCHSIYYPSYYYCHYIYPWVAATQRYAALPMFNSSALIPIKPLSLTAELVSVSSIHAISNTAATIATTDISNLCTPFSITDHHLPNIPAVYLLDISTEVTDNSTRCPMATRLRNIVHAASSQSSQSSSYSPSNVTAVLIIANSSGVKQTLQNDLASDPQLASQFNIPVLLVSQLAFKSLQAINTSSAGMIGTISLFTPYPPPVVDPSVIVLFAVAVGTLFIGCCWGAWTHPLVTGIKSWKGIASLEDPAELSETITVNNAVVYVPISSATLLLIYTFPHILVYVVLLAFYVSGIGSICVCIDALVQATHIQIPTILNEPVFKQTTINDTFSSSKSTIDYLSWGNVVVTLLSTAFMTLWAVCRNGSIAWLFQDIIGMCLITSMLRVINLPNLKVATILLVGLFFYDIFWVFGSKLFTSDGKSVMESVALAVGTSETMPMLFRIPRFMDDFGSYTMLGYGDLIVPGLVVHMARALDLTHAIGNGKEISPGLESDNPKVSDSSIDSGEDVDEAAVDEPFTDADLAASEQQPLLMRTGLVSRSGSSQSLDSLCIQQDSIGQQASSSMLPLKGFPFLNLTTPSYFKIVIIGYAVGLLVAFVAVFWMHMGQPALLYLVPATLIPMAWHAFSRGELKAVWDGIDTAHWLKSI</sequence>
<evidence type="ECO:0000256" key="4">
    <source>
        <dbReference type="ARBA" id="ARBA00022801"/>
    </source>
</evidence>
<feature type="chain" id="PRO_5046379422" description="Signal peptide peptidase" evidence="9">
    <location>
        <begin position="27"/>
        <end position="720"/>
    </location>
</feature>
<organism evidence="10 11">
    <name type="scientific">Batrachochytrium salamandrivorans</name>
    <dbReference type="NCBI Taxonomy" id="1357716"/>
    <lineage>
        <taxon>Eukaryota</taxon>
        <taxon>Fungi</taxon>
        <taxon>Fungi incertae sedis</taxon>
        <taxon>Chytridiomycota</taxon>
        <taxon>Chytridiomycota incertae sedis</taxon>
        <taxon>Chytridiomycetes</taxon>
        <taxon>Rhizophydiales</taxon>
        <taxon>Rhizophydiales incertae sedis</taxon>
        <taxon>Batrachochytrium</taxon>
    </lineage>
</organism>
<dbReference type="PANTHER" id="PTHR12174">
    <property type="entry name" value="SIGNAL PEPTIDE PEPTIDASE"/>
    <property type="match status" value="1"/>
</dbReference>
<evidence type="ECO:0008006" key="12">
    <source>
        <dbReference type="Google" id="ProtNLM"/>
    </source>
</evidence>
<evidence type="ECO:0000256" key="7">
    <source>
        <dbReference type="SAM" id="MobiDB-lite"/>
    </source>
</evidence>
<dbReference type="SMART" id="SM00730">
    <property type="entry name" value="PSN"/>
    <property type="match status" value="1"/>
</dbReference>
<keyword evidence="3 8" id="KW-0812">Transmembrane</keyword>
<evidence type="ECO:0000256" key="3">
    <source>
        <dbReference type="ARBA" id="ARBA00022692"/>
    </source>
</evidence>